<dbReference type="GO" id="GO:0046872">
    <property type="term" value="F:metal ion binding"/>
    <property type="evidence" value="ECO:0007669"/>
    <property type="project" value="UniProtKB-KW"/>
</dbReference>
<dbReference type="InterPro" id="IPR011051">
    <property type="entry name" value="RmlC_Cupin_sf"/>
</dbReference>
<dbReference type="PANTHER" id="PTHR35848:SF9">
    <property type="entry name" value="SLL1358 PROTEIN"/>
    <property type="match status" value="1"/>
</dbReference>
<organism evidence="3 4">
    <name type="scientific">Cereibacter sphaeroides</name>
    <name type="common">Rhodobacter sphaeroides</name>
    <dbReference type="NCBI Taxonomy" id="1063"/>
    <lineage>
        <taxon>Bacteria</taxon>
        <taxon>Pseudomonadati</taxon>
        <taxon>Pseudomonadota</taxon>
        <taxon>Alphaproteobacteria</taxon>
        <taxon>Rhodobacterales</taxon>
        <taxon>Paracoccaceae</taxon>
        <taxon>Cereibacter</taxon>
    </lineage>
</organism>
<dbReference type="InterPro" id="IPR013096">
    <property type="entry name" value="Cupin_2"/>
</dbReference>
<feature type="domain" description="Cupin type-2" evidence="2">
    <location>
        <begin position="35"/>
        <end position="106"/>
    </location>
</feature>
<dbReference type="Pfam" id="PF07883">
    <property type="entry name" value="Cupin_2"/>
    <property type="match status" value="2"/>
</dbReference>
<evidence type="ECO:0000313" key="3">
    <source>
        <dbReference type="EMBL" id="PZR00646.1"/>
    </source>
</evidence>
<evidence type="ECO:0000259" key="2">
    <source>
        <dbReference type="Pfam" id="PF07883"/>
    </source>
</evidence>
<keyword evidence="1" id="KW-0479">Metal-binding</keyword>
<dbReference type="InterPro" id="IPR051610">
    <property type="entry name" value="GPI/OXD"/>
</dbReference>
<protein>
    <recommendedName>
        <fullName evidence="2">Cupin type-2 domain-containing protein</fullName>
    </recommendedName>
</protein>
<feature type="domain" description="Cupin type-2" evidence="2">
    <location>
        <begin position="213"/>
        <end position="283"/>
    </location>
</feature>
<evidence type="ECO:0000256" key="1">
    <source>
        <dbReference type="ARBA" id="ARBA00022723"/>
    </source>
</evidence>
<sequence length="321" mass="35878">MKVDPALAEVHREDDGTETLHLSDAGRITQFGAFLETLPPGAFSSHRHWHENEDEMLLMIQGQAITVDDDGRHPLGPLDAACWRHGDPNGHQVRNESDAPLRYIIIGTRIASDICHYSDDGRTLINTKTDWRITNAKGEVLRQGDLPEVLLNLPEVWGTPFDPLLPAERIQLADDADWQDDDAPHAILGPGPGPYRYRLISDLGGISQFGAFIEELPPGSSSGRRHWHEREDEMIVMLDGEVILVEDTETQLHAGDTAAWAAGTPIGHRLDNRSNTPARYLVIGTRFHEDRVHYTDHDLITEKTGTARRYLHRDGTPYGGH</sequence>
<name>A0A2W5SMS0_CERSP</name>
<dbReference type="CDD" id="cd02224">
    <property type="entry name" value="cupin_SPO2919-like"/>
    <property type="match status" value="2"/>
</dbReference>
<accession>A0A2W5SMS0</accession>
<dbReference type="InterPro" id="IPR014710">
    <property type="entry name" value="RmlC-like_jellyroll"/>
</dbReference>
<dbReference type="Gene3D" id="2.60.120.10">
    <property type="entry name" value="Jelly Rolls"/>
    <property type="match status" value="2"/>
</dbReference>
<comment type="caution">
    <text evidence="3">The sequence shown here is derived from an EMBL/GenBank/DDBJ whole genome shotgun (WGS) entry which is preliminary data.</text>
</comment>
<reference evidence="3 4" key="1">
    <citation type="submission" date="2017-08" db="EMBL/GenBank/DDBJ databases">
        <title>Infants hospitalized years apart are colonized by the same room-sourced microbial strains.</title>
        <authorList>
            <person name="Brooks B."/>
            <person name="Olm M.R."/>
            <person name="Firek B.A."/>
            <person name="Baker R."/>
            <person name="Thomas B.C."/>
            <person name="Morowitz M.J."/>
            <person name="Banfield J.F."/>
        </authorList>
    </citation>
    <scope>NUCLEOTIDE SEQUENCE [LARGE SCALE GENOMIC DNA]</scope>
    <source>
        <strain evidence="3">S2_003_000_R2_11</strain>
    </source>
</reference>
<proteinExistence type="predicted"/>
<dbReference type="SUPFAM" id="SSF51182">
    <property type="entry name" value="RmlC-like cupins"/>
    <property type="match status" value="2"/>
</dbReference>
<dbReference type="Proteomes" id="UP000248975">
    <property type="component" value="Unassembled WGS sequence"/>
</dbReference>
<dbReference type="EMBL" id="QFQS01000001">
    <property type="protein sequence ID" value="PZR00646.1"/>
    <property type="molecule type" value="Genomic_DNA"/>
</dbReference>
<dbReference type="AlphaFoldDB" id="A0A2W5SMS0"/>
<evidence type="ECO:0000313" key="4">
    <source>
        <dbReference type="Proteomes" id="UP000248975"/>
    </source>
</evidence>
<dbReference type="PANTHER" id="PTHR35848">
    <property type="entry name" value="OXALATE-BINDING PROTEIN"/>
    <property type="match status" value="1"/>
</dbReference>
<gene>
    <name evidence="3" type="ORF">DI533_08920</name>
</gene>